<accession>A0A7Y0L841</accession>
<proteinExistence type="predicted"/>
<name>A0A7Y0L841_9FIRM</name>
<evidence type="ECO:0000313" key="2">
    <source>
        <dbReference type="Proteomes" id="UP000533476"/>
    </source>
</evidence>
<dbReference type="EMBL" id="JABBVZ010000211">
    <property type="protein sequence ID" value="NMP25049.1"/>
    <property type="molecule type" value="Genomic_DNA"/>
</dbReference>
<reference evidence="1 2" key="1">
    <citation type="submission" date="2020-04" db="EMBL/GenBank/DDBJ databases">
        <authorList>
            <person name="Zhang R."/>
            <person name="Schippers A."/>
        </authorList>
    </citation>
    <scope>NUCLEOTIDE SEQUENCE [LARGE SCALE GENOMIC DNA]</scope>
    <source>
        <strain evidence="1 2">DSM 109850</strain>
    </source>
</reference>
<dbReference type="Proteomes" id="UP000533476">
    <property type="component" value="Unassembled WGS sequence"/>
</dbReference>
<comment type="caution">
    <text evidence="1">The sequence shown here is derived from an EMBL/GenBank/DDBJ whole genome shotgun (WGS) entry which is preliminary data.</text>
</comment>
<protein>
    <submittedName>
        <fullName evidence="1">Uncharacterized protein</fullName>
    </submittedName>
</protein>
<organism evidence="1 2">
    <name type="scientific">Sulfobacillus harzensis</name>
    <dbReference type="NCBI Taxonomy" id="2729629"/>
    <lineage>
        <taxon>Bacteria</taxon>
        <taxon>Bacillati</taxon>
        <taxon>Bacillota</taxon>
        <taxon>Clostridia</taxon>
        <taxon>Eubacteriales</taxon>
        <taxon>Clostridiales Family XVII. Incertae Sedis</taxon>
        <taxon>Sulfobacillus</taxon>
    </lineage>
</organism>
<sequence>MTLLRTGVVWRSPHESGIEVLIHGELLNNTGLVQDVNFREPGRRAWS</sequence>
<dbReference type="AlphaFoldDB" id="A0A7Y0L841"/>
<gene>
    <name evidence="1" type="ORF">HIJ39_22365</name>
</gene>
<dbReference type="RefSeq" id="WP_169103250.1">
    <property type="nucleotide sequence ID" value="NZ_JABBVZ010000211.1"/>
</dbReference>
<evidence type="ECO:0000313" key="1">
    <source>
        <dbReference type="EMBL" id="NMP25049.1"/>
    </source>
</evidence>
<keyword evidence="2" id="KW-1185">Reference proteome</keyword>